<dbReference type="InterPro" id="IPR041677">
    <property type="entry name" value="DNA2/NAM7_AAA_11"/>
</dbReference>
<comment type="caution">
    <text evidence="4">The sequence shown here is derived from an EMBL/GenBank/DDBJ whole genome shotgun (WGS) entry which is preliminary data.</text>
</comment>
<keyword evidence="1" id="KW-0547">Nucleotide-binding</keyword>
<reference evidence="4 5" key="1">
    <citation type="submission" date="2024-04" db="EMBL/GenBank/DDBJ databases">
        <title>Phyllosticta paracitricarpa is synonymous to the EU quarantine fungus P. citricarpa based on phylogenomic analyses.</title>
        <authorList>
            <consortium name="Lawrence Berkeley National Laboratory"/>
            <person name="Van Ingen-Buijs V.A."/>
            <person name="Van Westerhoven A.C."/>
            <person name="Haridas S."/>
            <person name="Skiadas P."/>
            <person name="Martin F."/>
            <person name="Groenewald J.Z."/>
            <person name="Crous P.W."/>
            <person name="Seidl M.F."/>
        </authorList>
    </citation>
    <scope>NUCLEOTIDE SEQUENCE [LARGE SCALE GENOMIC DNA]</scope>
    <source>
        <strain evidence="4 5">CBS 123371</strain>
    </source>
</reference>
<name>A0ABR1KCW0_9PEZI</name>
<feature type="domain" description="DNA2/NAM7 helicase-like C-terminal" evidence="3">
    <location>
        <begin position="664"/>
        <end position="860"/>
    </location>
</feature>
<dbReference type="InterPro" id="IPR047187">
    <property type="entry name" value="SF1_C_Upf1"/>
</dbReference>
<evidence type="ECO:0000259" key="3">
    <source>
        <dbReference type="Pfam" id="PF13087"/>
    </source>
</evidence>
<evidence type="ECO:0000256" key="1">
    <source>
        <dbReference type="ARBA" id="ARBA00022806"/>
    </source>
</evidence>
<feature type="domain" description="DNA2/NAM7 helicase helicase" evidence="2">
    <location>
        <begin position="430"/>
        <end position="522"/>
    </location>
</feature>
<evidence type="ECO:0000313" key="4">
    <source>
        <dbReference type="EMBL" id="KAK7510941.1"/>
    </source>
</evidence>
<keyword evidence="1" id="KW-0347">Helicase</keyword>
<proteinExistence type="predicted"/>
<dbReference type="PANTHER" id="PTHR10887:SF495">
    <property type="entry name" value="HELICASE SENATAXIN ISOFORM X1-RELATED"/>
    <property type="match status" value="1"/>
</dbReference>
<dbReference type="Gene3D" id="3.40.50.300">
    <property type="entry name" value="P-loop containing nucleotide triphosphate hydrolases"/>
    <property type="match status" value="2"/>
</dbReference>
<keyword evidence="4" id="KW-0378">Hydrolase</keyword>
<dbReference type="Pfam" id="PF13086">
    <property type="entry name" value="AAA_11"/>
    <property type="match status" value="1"/>
</dbReference>
<dbReference type="PANTHER" id="PTHR10887">
    <property type="entry name" value="DNA2/NAM7 HELICASE FAMILY"/>
    <property type="match status" value="1"/>
</dbReference>
<dbReference type="InterPro" id="IPR041679">
    <property type="entry name" value="DNA2/NAM7-like_C"/>
</dbReference>
<gene>
    <name evidence="4" type="ORF">IWZ03DRAFT_363201</name>
</gene>
<dbReference type="InterPro" id="IPR045055">
    <property type="entry name" value="DNA2/NAM7-like"/>
</dbReference>
<sequence length="862" mass="95761">MPSQTTLQALQQKCKHCCVLAFAPSAGAPASLILGNGLQHEAVVRARKEGKNLPKPAPAGEGNVTTDFTVANFDNFDSSSSFHWDSIQSASNEPALVEYSEVTEETKKDVVKLFNFDEEVVQSYIGAASLNCQPLRLVTVPFSPHPPSANLTATFGRPASIQNLLDRTKAAFSSHGFVYALISSSILAKEIDTLNDRMLEYRLQDPLRSFYDSKGHLLEKASRPPLALDRQTEIVGKRSQIFRGESRLISIPNTGNTQFFGILNHKETTHRLSEGDTLRVWLNGNNDMDEEEDEGIPWSARVISRIPFAPLNITSVILYRSYSDENEMYDRAEIACVPMEAMKSLQESRKALQNGPPVSISYTFKNSKPLMRINDGMAQLHEGWELDWARAALVGYGNMNDCMLDFFEGVEQDVRSSRAMELVQSRLATGQAAAVAMTRSLPHGLGIVQGPPGTGKTFMISNLVQPLLFTSEPRRGPSFLMLSTSNLSVDDITMRVKKTCAELSNELSADRVPVVARVHAGQTESSIVRREADLSRPSDPLSLSRLSLDCNESDSTAARALADVYNKAHHKPFGVEDKRLRLIDSSLWALMLNIANLPPHELKPEERSIHPKVIIVDEAARASDPELWPIFAYYGKNTTRLLVRDSQQLQPVAEYKNPFREQLSLSAMIRLQSLGYPYVQLTEQRRSASAILCAYNKPYYDGAIETPEGLDETFREHTAPFEKYLQEIHNVKCAQPVIRFELAHGQSASDASGSSHNEAGVGVAMQAVLDLYSYGIEPSRVAILTPYASQVSRYVAARAQLREHNEAITDLMIETFDSIQGRESDYTIVDFVRSDGLGFLREGNRINVALSRARFGMIVMIH</sequence>
<dbReference type="EMBL" id="JBBPHU010000013">
    <property type="protein sequence ID" value="KAK7510941.1"/>
    <property type="molecule type" value="Genomic_DNA"/>
</dbReference>
<dbReference type="InterPro" id="IPR027417">
    <property type="entry name" value="P-loop_NTPase"/>
</dbReference>
<organism evidence="4 5">
    <name type="scientific">Phyllosticta citriasiana</name>
    <dbReference type="NCBI Taxonomy" id="595635"/>
    <lineage>
        <taxon>Eukaryota</taxon>
        <taxon>Fungi</taxon>
        <taxon>Dikarya</taxon>
        <taxon>Ascomycota</taxon>
        <taxon>Pezizomycotina</taxon>
        <taxon>Dothideomycetes</taxon>
        <taxon>Dothideomycetes incertae sedis</taxon>
        <taxon>Botryosphaeriales</taxon>
        <taxon>Phyllostictaceae</taxon>
        <taxon>Phyllosticta</taxon>
    </lineage>
</organism>
<evidence type="ECO:0000259" key="2">
    <source>
        <dbReference type="Pfam" id="PF13086"/>
    </source>
</evidence>
<dbReference type="SUPFAM" id="SSF52540">
    <property type="entry name" value="P-loop containing nucleoside triphosphate hydrolases"/>
    <property type="match status" value="1"/>
</dbReference>
<dbReference type="Pfam" id="PF13087">
    <property type="entry name" value="AAA_12"/>
    <property type="match status" value="1"/>
</dbReference>
<dbReference type="Proteomes" id="UP001363622">
    <property type="component" value="Unassembled WGS sequence"/>
</dbReference>
<accession>A0ABR1KCW0</accession>
<protein>
    <submittedName>
        <fullName evidence="4">P-loop containing nucleoside triphosphate hydrolase protein</fullName>
    </submittedName>
</protein>
<keyword evidence="5" id="KW-1185">Reference proteome</keyword>
<keyword evidence="1" id="KW-0067">ATP-binding</keyword>
<evidence type="ECO:0000313" key="5">
    <source>
        <dbReference type="Proteomes" id="UP001363622"/>
    </source>
</evidence>
<dbReference type="GO" id="GO:0016787">
    <property type="term" value="F:hydrolase activity"/>
    <property type="evidence" value="ECO:0007669"/>
    <property type="project" value="UniProtKB-KW"/>
</dbReference>
<dbReference type="CDD" id="cd18808">
    <property type="entry name" value="SF1_C_Upf1"/>
    <property type="match status" value="1"/>
</dbReference>